<dbReference type="PANTHER" id="PTHR43053">
    <property type="entry name" value="GLYCOSIDASE FAMILY 31"/>
    <property type="match status" value="1"/>
</dbReference>
<keyword evidence="2" id="KW-0326">Glycosidase</keyword>
<feature type="domain" description="Glycosyl hydrolase family 31 C-terminal" evidence="5">
    <location>
        <begin position="724"/>
        <end position="801"/>
    </location>
</feature>
<feature type="domain" description="Glycoside hydrolase family 31 TIM barrel" evidence="4">
    <location>
        <begin position="442"/>
        <end position="569"/>
    </location>
</feature>
<dbReference type="InterPro" id="IPR050985">
    <property type="entry name" value="Alpha-glycosidase_related"/>
</dbReference>
<feature type="region of interest" description="Disordered" evidence="3">
    <location>
        <begin position="25"/>
        <end position="76"/>
    </location>
</feature>
<keyword evidence="7" id="KW-1185">Reference proteome</keyword>
<dbReference type="Pfam" id="PF01055">
    <property type="entry name" value="Glyco_hydro_31_2nd"/>
    <property type="match status" value="2"/>
</dbReference>
<feature type="compositionally biased region" description="Acidic residues" evidence="3">
    <location>
        <begin position="43"/>
        <end position="55"/>
    </location>
</feature>
<dbReference type="InterPro" id="IPR017853">
    <property type="entry name" value="GH"/>
</dbReference>
<gene>
    <name evidence="6" type="ORF">NQ317_015123</name>
</gene>
<sequence length="813" mass="93473">MDYKKYRYNRVRRRFEEIPTIVVERPKSDEVPYVDEETKFIQGEDDDKEDNEQDEKDATKYSEENEIKSQIRRKESLGRRNSISLPNLDDMKVLSERVAEIEDYGKSGSNSEADDEEFRGITRNVRRKSVLSPRMLKPPGDEETGSNSPANSITSVNSLASLLREKIQPRRTSKKIKFNKVNRHMKIYNNEGVEIILAKLGVTINYDKVLSCLPADQRKDGSICLEWMHRARLYLSFYNLANDVKCYNLHWISLSDSLAPTDCFDMTSSHWYGGGQTAESAWPLEKGGHPFQPFITGKVDRNEWGNVLKRYFINSKGGAIIVDDNTPLYVSIESAKKKELCLRAQYDNFAYVNRLTPTPELNYSICTGPNMFQLHSQLSDHTLWDGLKKEDGNIIDSLLTEPLWEITSDSKETMTEAIISNFTDNITNSVAVLKQGHVLINEFWQNQIGDFELDTTRFPTLEKTMEMLKRRGFRVVVTIQPFISTESFNFAEAVRKRLLISERFSDRRIPALTRYKTLQSGGVLDITSNRTVPWLIEKLKKVIDKYKFDAYYLDMGTAYNMPHYYQCEKALVNPDRYKTLFVNSLQGSVPIFGVSSAIERPKSPAFAVLPHFESSWDGLRRVIPTILTYSILGYPFLIPGAVGGDYEAPETNFFNESEKVIPDQELYKRWLQLASFLPVVRYHNLPSSYGQQNITEMAKSLAKTRQNKVTPKLTKFARVSLNLGLPIIRPLWMLDSEDPNCHLVVDEFSIGDELIVAPILYPGSRQREVYLPAGVWKDGIDGSLRKGSRWIHDYKVEETEVAYFERLPDDTRF</sequence>
<dbReference type="Pfam" id="PF21365">
    <property type="entry name" value="Glyco_hydro_31_3rd"/>
    <property type="match status" value="1"/>
</dbReference>
<evidence type="ECO:0000259" key="5">
    <source>
        <dbReference type="Pfam" id="PF21365"/>
    </source>
</evidence>
<dbReference type="InterPro" id="IPR048395">
    <property type="entry name" value="Glyco_hydro_31_C"/>
</dbReference>
<dbReference type="PANTHER" id="PTHR43053:SF6">
    <property type="entry name" value="SITS-BINDING PROTEIN"/>
    <property type="match status" value="1"/>
</dbReference>
<accession>A0ABQ9K7N4</accession>
<evidence type="ECO:0000256" key="1">
    <source>
        <dbReference type="ARBA" id="ARBA00007806"/>
    </source>
</evidence>
<reference evidence="6" key="1">
    <citation type="journal article" date="2023" name="Insect Mol. Biol.">
        <title>Genome sequencing provides insights into the evolution of gene families encoding plant cell wall-degrading enzymes in longhorned beetles.</title>
        <authorList>
            <person name="Shin N.R."/>
            <person name="Okamura Y."/>
            <person name="Kirsch R."/>
            <person name="Pauchet Y."/>
        </authorList>
    </citation>
    <scope>NUCLEOTIDE SEQUENCE</scope>
    <source>
        <strain evidence="6">MMC_N1</strain>
    </source>
</reference>
<name>A0ABQ9K7N4_9CUCU</name>
<organism evidence="6 7">
    <name type="scientific">Molorchus minor</name>
    <dbReference type="NCBI Taxonomy" id="1323400"/>
    <lineage>
        <taxon>Eukaryota</taxon>
        <taxon>Metazoa</taxon>
        <taxon>Ecdysozoa</taxon>
        <taxon>Arthropoda</taxon>
        <taxon>Hexapoda</taxon>
        <taxon>Insecta</taxon>
        <taxon>Pterygota</taxon>
        <taxon>Neoptera</taxon>
        <taxon>Endopterygota</taxon>
        <taxon>Coleoptera</taxon>
        <taxon>Polyphaga</taxon>
        <taxon>Cucujiformia</taxon>
        <taxon>Chrysomeloidea</taxon>
        <taxon>Cerambycidae</taxon>
        <taxon>Lamiinae</taxon>
        <taxon>Monochamini</taxon>
        <taxon>Molorchus</taxon>
    </lineage>
</organism>
<dbReference type="EMBL" id="JAPWTJ010000010">
    <property type="protein sequence ID" value="KAJ8985628.1"/>
    <property type="molecule type" value="Genomic_DNA"/>
</dbReference>
<dbReference type="Proteomes" id="UP001162164">
    <property type="component" value="Unassembled WGS sequence"/>
</dbReference>
<feature type="region of interest" description="Disordered" evidence="3">
    <location>
        <begin position="129"/>
        <end position="153"/>
    </location>
</feature>
<comment type="similarity">
    <text evidence="1 2">Belongs to the glycosyl hydrolase 31 family.</text>
</comment>
<evidence type="ECO:0000313" key="7">
    <source>
        <dbReference type="Proteomes" id="UP001162164"/>
    </source>
</evidence>
<keyword evidence="2" id="KW-0378">Hydrolase</keyword>
<dbReference type="InterPro" id="IPR013780">
    <property type="entry name" value="Glyco_hydro_b"/>
</dbReference>
<evidence type="ECO:0000256" key="2">
    <source>
        <dbReference type="RuleBase" id="RU361185"/>
    </source>
</evidence>
<feature type="domain" description="Glycoside hydrolase family 31 TIM barrel" evidence="4">
    <location>
        <begin position="613"/>
        <end position="691"/>
    </location>
</feature>
<dbReference type="CDD" id="cd06592">
    <property type="entry name" value="GH31_NET37"/>
    <property type="match status" value="1"/>
</dbReference>
<dbReference type="InterPro" id="IPR000322">
    <property type="entry name" value="Glyco_hydro_31_TIM"/>
</dbReference>
<proteinExistence type="inferred from homology"/>
<dbReference type="Gene3D" id="2.60.40.1180">
    <property type="entry name" value="Golgi alpha-mannosidase II"/>
    <property type="match status" value="1"/>
</dbReference>
<dbReference type="Gene3D" id="3.20.20.80">
    <property type="entry name" value="Glycosidases"/>
    <property type="match status" value="1"/>
</dbReference>
<evidence type="ECO:0008006" key="8">
    <source>
        <dbReference type="Google" id="ProtNLM"/>
    </source>
</evidence>
<feature type="compositionally biased region" description="Basic and acidic residues" evidence="3">
    <location>
        <begin position="56"/>
        <end position="76"/>
    </location>
</feature>
<evidence type="ECO:0000256" key="3">
    <source>
        <dbReference type="SAM" id="MobiDB-lite"/>
    </source>
</evidence>
<dbReference type="SUPFAM" id="SSF51011">
    <property type="entry name" value="Glycosyl hydrolase domain"/>
    <property type="match status" value="1"/>
</dbReference>
<dbReference type="SUPFAM" id="SSF51445">
    <property type="entry name" value="(Trans)glycosidases"/>
    <property type="match status" value="1"/>
</dbReference>
<protein>
    <recommendedName>
        <fullName evidence="8">Family 31 glucosidase KIAA1161</fullName>
    </recommendedName>
</protein>
<evidence type="ECO:0000259" key="4">
    <source>
        <dbReference type="Pfam" id="PF01055"/>
    </source>
</evidence>
<comment type="caution">
    <text evidence="6">The sequence shown here is derived from an EMBL/GenBank/DDBJ whole genome shotgun (WGS) entry which is preliminary data.</text>
</comment>
<evidence type="ECO:0000313" key="6">
    <source>
        <dbReference type="EMBL" id="KAJ8985628.1"/>
    </source>
</evidence>